<dbReference type="PANTHER" id="PTHR30069:SF53">
    <property type="entry name" value="COLICIN I RECEPTOR-RELATED"/>
    <property type="match status" value="1"/>
</dbReference>
<evidence type="ECO:0000256" key="8">
    <source>
        <dbReference type="ARBA" id="ARBA00023136"/>
    </source>
</evidence>
<comment type="caution">
    <text evidence="16">The sequence shown here is derived from an EMBL/GenBank/DDBJ whole genome shotgun (WGS) entry which is preliminary data.</text>
</comment>
<feature type="domain" description="TonB-dependent receptor plug" evidence="15">
    <location>
        <begin position="45"/>
        <end position="149"/>
    </location>
</feature>
<keyword evidence="3 10" id="KW-1134">Transmembrane beta strand</keyword>
<dbReference type="PROSITE" id="PS52016">
    <property type="entry name" value="TONB_DEPENDENT_REC_3"/>
    <property type="match status" value="1"/>
</dbReference>
<feature type="chain" id="PRO_5032616416" evidence="13">
    <location>
        <begin position="26"/>
        <end position="593"/>
    </location>
</feature>
<evidence type="ECO:0000259" key="15">
    <source>
        <dbReference type="Pfam" id="PF07715"/>
    </source>
</evidence>
<evidence type="ECO:0000256" key="10">
    <source>
        <dbReference type="PROSITE-ProRule" id="PRU01360"/>
    </source>
</evidence>
<dbReference type="PANTHER" id="PTHR30069">
    <property type="entry name" value="TONB-DEPENDENT OUTER MEMBRANE RECEPTOR"/>
    <property type="match status" value="1"/>
</dbReference>
<dbReference type="GO" id="GO:0009279">
    <property type="term" value="C:cell outer membrane"/>
    <property type="evidence" value="ECO:0007669"/>
    <property type="project" value="UniProtKB-SubCell"/>
</dbReference>
<dbReference type="InterPro" id="IPR036942">
    <property type="entry name" value="Beta-barrel_TonB_sf"/>
</dbReference>
<evidence type="ECO:0000256" key="2">
    <source>
        <dbReference type="ARBA" id="ARBA00022448"/>
    </source>
</evidence>
<keyword evidence="4 10" id="KW-0812">Transmembrane</keyword>
<keyword evidence="16" id="KW-0675">Receptor</keyword>
<evidence type="ECO:0000256" key="4">
    <source>
        <dbReference type="ARBA" id="ARBA00022692"/>
    </source>
</evidence>
<feature type="signal peptide" evidence="13">
    <location>
        <begin position="1"/>
        <end position="25"/>
    </location>
</feature>
<evidence type="ECO:0000256" key="6">
    <source>
        <dbReference type="ARBA" id="ARBA00023065"/>
    </source>
</evidence>
<evidence type="ECO:0000313" key="16">
    <source>
        <dbReference type="EMBL" id="NDY95795.1"/>
    </source>
</evidence>
<dbReference type="AlphaFoldDB" id="A0A845V764"/>
<sequence length="593" mass="64517">MSVFRISGLSAAGLLCLTLSSPVAAVSADDTIVVTATRSDQPLDQALARTSVITRDDIELAQAPDVLELLRQQAGVDINRTGGPGGQTSLFLRGSNSNHVLVLIDGVRVAAAGTGGFAWELIDPALIERIEIVRGPRAARWGSDAIGGVIQIFTRRPDRLQLRAGYGRYRDRSLSAGVGSEQAGLRVAARRVGGFSAQNERGFAFDPDDDGFEIMSAAGGGAHRLGPGVLDWSARVADGEVEFDQGVSDVTNYAASLRYDLDRAGDWQWSGSTALYRDRLDTTTAFGQTENITRRVQASVLGERPLSPDNRWLLGVDAWQESGVARGSWDDSRHNLGAWTGLDGQRGRLDYEASLRADRDQTFGSALTGNLAAGWRPSEDWRLFASAGRAFRAPNFSQLFSPGFSGAFAGNPNLDPETSVSLEAGADWQFATSARLGLSLYQTRIDDLIDFAGEDFQAINIRRARIQGAELSYRLDTERWRARAQLTWQDAEDRDSGLALLRRPDEKAAMSVDRHFGGGHWLGVELVYTGQRFDVGRAVLPSHVLINLRGGWQLSESLRLEGRLENAGDRVYEPAVGFNASRRALFVALSYRG</sequence>
<dbReference type="Gene3D" id="2.40.170.20">
    <property type="entry name" value="TonB-dependent receptor, beta-barrel domain"/>
    <property type="match status" value="1"/>
</dbReference>
<dbReference type="Pfam" id="PF00593">
    <property type="entry name" value="TonB_dep_Rec_b-barrel"/>
    <property type="match status" value="1"/>
</dbReference>
<dbReference type="InterPro" id="IPR010916">
    <property type="entry name" value="TonB_box_CS"/>
</dbReference>
<dbReference type="InterPro" id="IPR039426">
    <property type="entry name" value="TonB-dep_rcpt-like"/>
</dbReference>
<keyword evidence="2 10" id="KW-0813">Transport</keyword>
<feature type="domain" description="TonB-dependent receptor-like beta-barrel" evidence="14">
    <location>
        <begin position="222"/>
        <end position="566"/>
    </location>
</feature>
<gene>
    <name evidence="16" type="ORF">G3I74_08650</name>
</gene>
<comment type="similarity">
    <text evidence="10 12">Belongs to the TonB-dependent receptor family.</text>
</comment>
<name>A0A845V764_9GAMM</name>
<keyword evidence="17" id="KW-1185">Reference proteome</keyword>
<keyword evidence="5 13" id="KW-0732">Signal</keyword>
<dbReference type="GO" id="GO:0015889">
    <property type="term" value="P:cobalamin transport"/>
    <property type="evidence" value="ECO:0007669"/>
    <property type="project" value="TreeGrafter"/>
</dbReference>
<dbReference type="GO" id="GO:0006811">
    <property type="term" value="P:monoatomic ion transport"/>
    <property type="evidence" value="ECO:0007669"/>
    <property type="project" value="UniProtKB-KW"/>
</dbReference>
<dbReference type="InterPro" id="IPR000531">
    <property type="entry name" value="Beta-barrel_TonB"/>
</dbReference>
<evidence type="ECO:0000256" key="12">
    <source>
        <dbReference type="RuleBase" id="RU003357"/>
    </source>
</evidence>
<evidence type="ECO:0000256" key="9">
    <source>
        <dbReference type="ARBA" id="ARBA00023237"/>
    </source>
</evidence>
<dbReference type="Gene3D" id="2.170.130.10">
    <property type="entry name" value="TonB-dependent receptor, plug domain"/>
    <property type="match status" value="1"/>
</dbReference>
<dbReference type="InterPro" id="IPR037066">
    <property type="entry name" value="Plug_dom_sf"/>
</dbReference>
<keyword evidence="6" id="KW-0406">Ion transport</keyword>
<protein>
    <submittedName>
        <fullName evidence="16">TonB-dependent receptor</fullName>
    </submittedName>
</protein>
<keyword evidence="7 11" id="KW-0798">TonB box</keyword>
<feature type="short sequence motif" description="TonB box" evidence="11">
    <location>
        <begin position="31"/>
        <end position="37"/>
    </location>
</feature>
<organism evidence="16 17">
    <name type="scientific">Wenzhouxiangella limi</name>
    <dbReference type="NCBI Taxonomy" id="2707351"/>
    <lineage>
        <taxon>Bacteria</taxon>
        <taxon>Pseudomonadati</taxon>
        <taxon>Pseudomonadota</taxon>
        <taxon>Gammaproteobacteria</taxon>
        <taxon>Chromatiales</taxon>
        <taxon>Wenzhouxiangellaceae</taxon>
        <taxon>Wenzhouxiangella</taxon>
    </lineage>
</organism>
<evidence type="ECO:0000313" key="17">
    <source>
        <dbReference type="Proteomes" id="UP000484885"/>
    </source>
</evidence>
<reference evidence="16 17" key="1">
    <citation type="submission" date="2020-02" db="EMBL/GenBank/DDBJ databases">
        <authorList>
            <person name="Zhang X.-Y."/>
        </authorList>
    </citation>
    <scope>NUCLEOTIDE SEQUENCE [LARGE SCALE GENOMIC DNA]</scope>
    <source>
        <strain evidence="16 17">C33</strain>
    </source>
</reference>
<evidence type="ECO:0000256" key="13">
    <source>
        <dbReference type="SAM" id="SignalP"/>
    </source>
</evidence>
<keyword evidence="9 10" id="KW-0998">Cell outer membrane</keyword>
<dbReference type="RefSeq" id="WP_164211176.1">
    <property type="nucleotide sequence ID" value="NZ_JAAGSC010000040.1"/>
</dbReference>
<dbReference type="PROSITE" id="PS00430">
    <property type="entry name" value="TONB_DEPENDENT_REC_1"/>
    <property type="match status" value="1"/>
</dbReference>
<dbReference type="EMBL" id="JAAGSC010000040">
    <property type="protein sequence ID" value="NDY95795.1"/>
    <property type="molecule type" value="Genomic_DNA"/>
</dbReference>
<accession>A0A845V764</accession>
<dbReference type="CDD" id="cd01347">
    <property type="entry name" value="ligand_gated_channel"/>
    <property type="match status" value="1"/>
</dbReference>
<evidence type="ECO:0000256" key="7">
    <source>
        <dbReference type="ARBA" id="ARBA00023077"/>
    </source>
</evidence>
<evidence type="ECO:0000256" key="11">
    <source>
        <dbReference type="PROSITE-ProRule" id="PRU10143"/>
    </source>
</evidence>
<dbReference type="Proteomes" id="UP000484885">
    <property type="component" value="Unassembled WGS sequence"/>
</dbReference>
<comment type="subcellular location">
    <subcellularLocation>
        <location evidence="1 10">Cell outer membrane</location>
        <topology evidence="1 10">Multi-pass membrane protein</topology>
    </subcellularLocation>
</comment>
<evidence type="ECO:0000256" key="1">
    <source>
        <dbReference type="ARBA" id="ARBA00004571"/>
    </source>
</evidence>
<proteinExistence type="inferred from homology"/>
<dbReference type="SUPFAM" id="SSF56935">
    <property type="entry name" value="Porins"/>
    <property type="match status" value="1"/>
</dbReference>
<evidence type="ECO:0000256" key="5">
    <source>
        <dbReference type="ARBA" id="ARBA00022729"/>
    </source>
</evidence>
<keyword evidence="8 10" id="KW-0472">Membrane</keyword>
<evidence type="ECO:0000256" key="3">
    <source>
        <dbReference type="ARBA" id="ARBA00022452"/>
    </source>
</evidence>
<evidence type="ECO:0000259" key="14">
    <source>
        <dbReference type="Pfam" id="PF00593"/>
    </source>
</evidence>
<dbReference type="Pfam" id="PF07715">
    <property type="entry name" value="Plug"/>
    <property type="match status" value="1"/>
</dbReference>
<dbReference type="InterPro" id="IPR012910">
    <property type="entry name" value="Plug_dom"/>
</dbReference>